<dbReference type="Gene3D" id="3.20.20.70">
    <property type="entry name" value="Aldolase class I"/>
    <property type="match status" value="1"/>
</dbReference>
<proteinExistence type="inferred from homology"/>
<comment type="similarity">
    <text evidence="5">Belongs to the FMN-dependent alpha-hydroxy acid dehydrogenase family.</text>
</comment>
<dbReference type="Pfam" id="PF01070">
    <property type="entry name" value="FMN_dh"/>
    <property type="match status" value="2"/>
</dbReference>
<feature type="domain" description="FMN hydroxy acid dehydrogenase" evidence="10">
    <location>
        <begin position="37"/>
        <end position="341"/>
    </location>
</feature>
<feature type="binding site" evidence="9">
    <location>
        <position position="234"/>
    </location>
    <ligand>
        <name>FMN</name>
        <dbReference type="ChEBI" id="CHEBI:58210"/>
    </ligand>
</feature>
<dbReference type="InterPro" id="IPR013785">
    <property type="entry name" value="Aldolase_TIM"/>
</dbReference>
<protein>
    <recommendedName>
        <fullName evidence="6">L-lactate oxidase</fullName>
    </recommendedName>
</protein>
<evidence type="ECO:0000256" key="7">
    <source>
        <dbReference type="ARBA" id="ARBA00048754"/>
    </source>
</evidence>
<evidence type="ECO:0000256" key="3">
    <source>
        <dbReference type="ARBA" id="ARBA00022643"/>
    </source>
</evidence>
<feature type="active site" description="Proton acceptor" evidence="8">
    <location>
        <position position="236"/>
    </location>
</feature>
<organism evidence="11 12">
    <name type="scientific">Candidatus Mediterraneibacter stercoravium</name>
    <dbReference type="NCBI Taxonomy" id="2838685"/>
    <lineage>
        <taxon>Bacteria</taxon>
        <taxon>Bacillati</taxon>
        <taxon>Bacillota</taxon>
        <taxon>Clostridia</taxon>
        <taxon>Lachnospirales</taxon>
        <taxon>Lachnospiraceae</taxon>
        <taxon>Mediterraneibacter</taxon>
    </lineage>
</organism>
<dbReference type="PANTHER" id="PTHR10578:SF107">
    <property type="entry name" value="2-HYDROXYACID OXIDASE 1"/>
    <property type="match status" value="1"/>
</dbReference>
<evidence type="ECO:0000256" key="6">
    <source>
        <dbReference type="ARBA" id="ARBA00029513"/>
    </source>
</evidence>
<reference evidence="11" key="2">
    <citation type="submission" date="2021-04" db="EMBL/GenBank/DDBJ databases">
        <authorList>
            <person name="Gilroy R."/>
        </authorList>
    </citation>
    <scope>NUCLEOTIDE SEQUENCE</scope>
    <source>
        <strain evidence="11">CHK196-3914</strain>
    </source>
</reference>
<feature type="binding site" evidence="9">
    <location>
        <position position="212"/>
    </location>
    <ligand>
        <name>FMN</name>
        <dbReference type="ChEBI" id="CHEBI:58210"/>
    </ligand>
</feature>
<dbReference type="GO" id="GO:0010181">
    <property type="term" value="F:FMN binding"/>
    <property type="evidence" value="ECO:0007669"/>
    <property type="project" value="InterPro"/>
</dbReference>
<dbReference type="PANTHER" id="PTHR10578">
    <property type="entry name" value="S -2-HYDROXY-ACID OXIDASE-RELATED"/>
    <property type="match status" value="1"/>
</dbReference>
<reference evidence="11" key="1">
    <citation type="journal article" date="2021" name="PeerJ">
        <title>Extensive microbial diversity within the chicken gut microbiome revealed by metagenomics and culture.</title>
        <authorList>
            <person name="Gilroy R."/>
            <person name="Ravi A."/>
            <person name="Getino M."/>
            <person name="Pursley I."/>
            <person name="Horton D.L."/>
            <person name="Alikhan N.F."/>
            <person name="Baker D."/>
            <person name="Gharbi K."/>
            <person name="Hall N."/>
            <person name="Watson M."/>
            <person name="Adriaenssens E.M."/>
            <person name="Foster-Nyarko E."/>
            <person name="Jarju S."/>
            <person name="Secka A."/>
            <person name="Antonio M."/>
            <person name="Oren A."/>
            <person name="Chaudhuri R.R."/>
            <person name="La Ragione R."/>
            <person name="Hildebrand F."/>
            <person name="Pallen M.J."/>
        </authorList>
    </citation>
    <scope>NUCLEOTIDE SEQUENCE</scope>
    <source>
        <strain evidence="11">CHK196-3914</strain>
    </source>
</reference>
<evidence type="ECO:0000256" key="5">
    <source>
        <dbReference type="ARBA" id="ARBA00024042"/>
    </source>
</evidence>
<dbReference type="InterPro" id="IPR012133">
    <property type="entry name" value="Alpha-hydoxy_acid_DH_FMN"/>
</dbReference>
<feature type="binding site" evidence="9">
    <location>
        <begin position="267"/>
        <end position="271"/>
    </location>
    <ligand>
        <name>FMN</name>
        <dbReference type="ChEBI" id="CHEBI:58210"/>
    </ligand>
</feature>
<evidence type="ECO:0000256" key="8">
    <source>
        <dbReference type="PIRSR" id="PIRSR000138-1"/>
    </source>
</evidence>
<sequence>MDYQEVIRNARGNIGPYCKACPVCNGIACGSTMPGPGAKGTGKLAMRNYEKWQEIRINMDTICEQRPICTQTELFGKTFSYPFFAGPVGAVKLHYGEKYTDQEYNEILLRGCAEKGIAAFTGDGTDYNVMIEATDAIGKLGGMGIPTVKPWDMDTIREKMELVKKSGAFAVAMDIDAAGLPFLQNLNPPAGSKSVEELREIVKMAEIPFILKGIMTPRGAEKALKAGVQGIVVSNHGGRVLDQCPASAEVLPSIVKAVRGQMKVFVDGGIRTGIDVFKALAMGADAVLIARPFVTAVYGGQEEGVAAYVDKIGAELKDTMMMCGASSVEEITDEMIWKERTI</sequence>
<dbReference type="EMBL" id="DXAY01000217">
    <property type="protein sequence ID" value="HIZ75397.1"/>
    <property type="molecule type" value="Genomic_DNA"/>
</dbReference>
<keyword evidence="3 9" id="KW-0288">FMN</keyword>
<evidence type="ECO:0000259" key="10">
    <source>
        <dbReference type="PROSITE" id="PS51349"/>
    </source>
</evidence>
<dbReference type="AlphaFoldDB" id="A0A9D2K2C5"/>
<dbReference type="CDD" id="cd02809">
    <property type="entry name" value="alpha_hydroxyacid_oxid_FMN"/>
    <property type="match status" value="1"/>
</dbReference>
<evidence type="ECO:0000256" key="2">
    <source>
        <dbReference type="ARBA" id="ARBA00022630"/>
    </source>
</evidence>
<dbReference type="GO" id="GO:0016491">
    <property type="term" value="F:oxidoreductase activity"/>
    <property type="evidence" value="ECO:0007669"/>
    <property type="project" value="UniProtKB-KW"/>
</dbReference>
<gene>
    <name evidence="11" type="ORF">H9723_09200</name>
</gene>
<evidence type="ECO:0000313" key="11">
    <source>
        <dbReference type="EMBL" id="HIZ75397.1"/>
    </source>
</evidence>
<evidence type="ECO:0000256" key="1">
    <source>
        <dbReference type="ARBA" id="ARBA00001917"/>
    </source>
</evidence>
<dbReference type="PROSITE" id="PS51349">
    <property type="entry name" value="FMN_HYDROXY_ACID_DH_2"/>
    <property type="match status" value="1"/>
</dbReference>
<evidence type="ECO:0000313" key="12">
    <source>
        <dbReference type="Proteomes" id="UP000824116"/>
    </source>
</evidence>
<feature type="binding site" evidence="9">
    <location>
        <position position="236"/>
    </location>
    <ligand>
        <name>FMN</name>
        <dbReference type="ChEBI" id="CHEBI:58210"/>
    </ligand>
</feature>
<comment type="cofactor">
    <cofactor evidence="1">
        <name>FMN</name>
        <dbReference type="ChEBI" id="CHEBI:58210"/>
    </cofactor>
</comment>
<evidence type="ECO:0000256" key="4">
    <source>
        <dbReference type="ARBA" id="ARBA00023002"/>
    </source>
</evidence>
<evidence type="ECO:0000256" key="9">
    <source>
        <dbReference type="PIRSR" id="PIRSR000138-2"/>
    </source>
</evidence>
<dbReference type="SUPFAM" id="SSF51395">
    <property type="entry name" value="FMN-linked oxidoreductases"/>
    <property type="match status" value="1"/>
</dbReference>
<name>A0A9D2K2C5_9FIRM</name>
<accession>A0A9D2K2C5</accession>
<comment type="catalytic activity">
    <reaction evidence="7">
        <text>(S)-lactate + O2 = pyruvate + H2O2</text>
        <dbReference type="Rhea" id="RHEA:55868"/>
        <dbReference type="ChEBI" id="CHEBI:15361"/>
        <dbReference type="ChEBI" id="CHEBI:15379"/>
        <dbReference type="ChEBI" id="CHEBI:16240"/>
        <dbReference type="ChEBI" id="CHEBI:16651"/>
    </reaction>
    <physiologicalReaction direction="left-to-right" evidence="7">
        <dbReference type="Rhea" id="RHEA:55869"/>
    </physiologicalReaction>
</comment>
<dbReference type="InterPro" id="IPR000262">
    <property type="entry name" value="FMN-dep_DH"/>
</dbReference>
<feature type="binding site" evidence="9">
    <location>
        <position position="239"/>
    </location>
    <ligand>
        <name>glyoxylate</name>
        <dbReference type="ChEBI" id="CHEBI:36655"/>
    </ligand>
</feature>
<dbReference type="InterPro" id="IPR037396">
    <property type="entry name" value="FMN_HAD"/>
</dbReference>
<keyword evidence="2 9" id="KW-0285">Flavoprotein</keyword>
<dbReference type="Proteomes" id="UP000824116">
    <property type="component" value="Unassembled WGS sequence"/>
</dbReference>
<keyword evidence="4" id="KW-0560">Oxidoreductase</keyword>
<dbReference type="PIRSF" id="PIRSF000138">
    <property type="entry name" value="Al-hdrx_acd_dh"/>
    <property type="match status" value="1"/>
</dbReference>
<comment type="caution">
    <text evidence="11">The sequence shown here is derived from an EMBL/GenBank/DDBJ whole genome shotgun (WGS) entry which is preliminary data.</text>
</comment>